<dbReference type="InterPro" id="IPR027417">
    <property type="entry name" value="P-loop_NTPase"/>
</dbReference>
<gene>
    <name evidence="10" type="ORF">ACFQ03_03095</name>
</gene>
<dbReference type="CDD" id="cd03254">
    <property type="entry name" value="ABCC_Glucan_exporter_like"/>
    <property type="match status" value="1"/>
</dbReference>
<evidence type="ECO:0000313" key="10">
    <source>
        <dbReference type="EMBL" id="MFD0868123.1"/>
    </source>
</evidence>
<dbReference type="PANTHER" id="PTHR43394:SF1">
    <property type="entry name" value="ATP-BINDING CASSETTE SUB-FAMILY B MEMBER 10, MITOCHONDRIAL"/>
    <property type="match status" value="1"/>
</dbReference>
<evidence type="ECO:0000256" key="3">
    <source>
        <dbReference type="ARBA" id="ARBA00022741"/>
    </source>
</evidence>
<dbReference type="InterPro" id="IPR039421">
    <property type="entry name" value="Type_1_exporter"/>
</dbReference>
<dbReference type="Gene3D" id="1.20.1560.10">
    <property type="entry name" value="ABC transporter type 1, transmembrane domain"/>
    <property type="match status" value="1"/>
</dbReference>
<feature type="domain" description="ABC transmembrane type-1" evidence="9">
    <location>
        <begin position="57"/>
        <end position="338"/>
    </location>
</feature>
<dbReference type="InterPro" id="IPR017871">
    <property type="entry name" value="ABC_transporter-like_CS"/>
</dbReference>
<dbReference type="RefSeq" id="WP_379285970.1">
    <property type="nucleotide sequence ID" value="NZ_JBHTIU010000008.1"/>
</dbReference>
<feature type="transmembrane region" description="Helical" evidence="7">
    <location>
        <begin position="292"/>
        <end position="316"/>
    </location>
</feature>
<dbReference type="InterPro" id="IPR003593">
    <property type="entry name" value="AAA+_ATPase"/>
</dbReference>
<evidence type="ECO:0000259" key="9">
    <source>
        <dbReference type="PROSITE" id="PS50929"/>
    </source>
</evidence>
<keyword evidence="11" id="KW-1185">Reference proteome</keyword>
<evidence type="ECO:0000256" key="7">
    <source>
        <dbReference type="SAM" id="Phobius"/>
    </source>
</evidence>
<dbReference type="CDD" id="cd18547">
    <property type="entry name" value="ABC_6TM_Tm288_like"/>
    <property type="match status" value="1"/>
</dbReference>
<sequence>MLKELIRPFQYPRTAMGREASPNQPVSSKVKPRARNWSATLRRIWGYLSRSKAKLYLVLLMVIASSGLTLLGPFLVGRTVDNYIVLQNSSGLLYSLLGLACVYVLQSVTVWLQNYWMIGIAQSTVFSMRSQLFEHLHKLPISFFDKRQHGELMSRVTNDIENVSSTLNSSFIQICSSLLTLIGAVSVMLWLSPLLTLLTFLVVPAMVYGTKWITKRTGRLFKEQQKNLGDLNGHIEETISGQRIVKMFSQEKRVIAEFKEKNERIRRSAFWAQTFTGFIPKVMNVLNNLSFAMIAGVGGILALKNLITIGAIIVFVEYSRQFTRPLNDLANQFNTLLSAVAGAERVFDILDEEAEEKETAGSVRLTELRGEVNFSNVSFAYDKGGETISNVSFHAAPGETIALVGPTGAGKTTLINLLSRFYDTDSGVITVDGIDIKKVHRADLRKQMAFVLQDSFLFQGTIRENIRYGRLDATDEEVEEAAKMADAHSFIMKMRNQYDTVLKPGGGGISQGQKQLLSIARAILANPVILILDEATSSIDTVTEVKIQDALQRLMKGRTSFVIAHRLNTIQKADRILVLQDGKITEAGSHEELLRRRGFYYELHNRLVTFGSDE</sequence>
<evidence type="ECO:0000259" key="8">
    <source>
        <dbReference type="PROSITE" id="PS50893"/>
    </source>
</evidence>
<evidence type="ECO:0000256" key="6">
    <source>
        <dbReference type="ARBA" id="ARBA00023136"/>
    </source>
</evidence>
<comment type="caution">
    <text evidence="10">The sequence shown here is derived from an EMBL/GenBank/DDBJ whole genome shotgun (WGS) entry which is preliminary data.</text>
</comment>
<keyword evidence="5 7" id="KW-1133">Transmembrane helix</keyword>
<dbReference type="SUPFAM" id="SSF52540">
    <property type="entry name" value="P-loop containing nucleoside triphosphate hydrolases"/>
    <property type="match status" value="1"/>
</dbReference>
<dbReference type="InterPro" id="IPR036640">
    <property type="entry name" value="ABC1_TM_sf"/>
</dbReference>
<feature type="transmembrane region" description="Helical" evidence="7">
    <location>
        <begin position="91"/>
        <end position="112"/>
    </location>
</feature>
<dbReference type="SUPFAM" id="SSF90123">
    <property type="entry name" value="ABC transporter transmembrane region"/>
    <property type="match status" value="1"/>
</dbReference>
<organism evidence="10 11">
    <name type="scientific">Paenibacillus residui</name>
    <dbReference type="NCBI Taxonomy" id="629724"/>
    <lineage>
        <taxon>Bacteria</taxon>
        <taxon>Bacillati</taxon>
        <taxon>Bacillota</taxon>
        <taxon>Bacilli</taxon>
        <taxon>Bacillales</taxon>
        <taxon>Paenibacillaceae</taxon>
        <taxon>Paenibacillus</taxon>
    </lineage>
</organism>
<proteinExistence type="predicted"/>
<keyword evidence="2 7" id="KW-0812">Transmembrane</keyword>
<accession>A0ABW3D4D5</accession>
<evidence type="ECO:0000256" key="1">
    <source>
        <dbReference type="ARBA" id="ARBA00004651"/>
    </source>
</evidence>
<dbReference type="PROSITE" id="PS00211">
    <property type="entry name" value="ABC_TRANSPORTER_1"/>
    <property type="match status" value="1"/>
</dbReference>
<evidence type="ECO:0000256" key="5">
    <source>
        <dbReference type="ARBA" id="ARBA00022989"/>
    </source>
</evidence>
<dbReference type="PROSITE" id="PS50893">
    <property type="entry name" value="ABC_TRANSPORTER_2"/>
    <property type="match status" value="1"/>
</dbReference>
<dbReference type="Pfam" id="PF00005">
    <property type="entry name" value="ABC_tran"/>
    <property type="match status" value="1"/>
</dbReference>
<dbReference type="PANTHER" id="PTHR43394">
    <property type="entry name" value="ATP-DEPENDENT PERMEASE MDL1, MITOCHONDRIAL"/>
    <property type="match status" value="1"/>
</dbReference>
<dbReference type="Gene3D" id="3.40.50.300">
    <property type="entry name" value="P-loop containing nucleotide triphosphate hydrolases"/>
    <property type="match status" value="1"/>
</dbReference>
<dbReference type="EMBL" id="JBHTIU010000008">
    <property type="protein sequence ID" value="MFD0868123.1"/>
    <property type="molecule type" value="Genomic_DNA"/>
</dbReference>
<evidence type="ECO:0000256" key="4">
    <source>
        <dbReference type="ARBA" id="ARBA00022840"/>
    </source>
</evidence>
<keyword evidence="6 7" id="KW-0472">Membrane</keyword>
<keyword evidence="3" id="KW-0547">Nucleotide-binding</keyword>
<feature type="transmembrane region" description="Helical" evidence="7">
    <location>
        <begin position="197"/>
        <end position="214"/>
    </location>
</feature>
<dbReference type="InterPro" id="IPR003439">
    <property type="entry name" value="ABC_transporter-like_ATP-bd"/>
</dbReference>
<dbReference type="InterPro" id="IPR011527">
    <property type="entry name" value="ABC1_TM_dom"/>
</dbReference>
<name>A0ABW3D4D5_9BACL</name>
<feature type="transmembrane region" description="Helical" evidence="7">
    <location>
        <begin position="55"/>
        <end position="76"/>
    </location>
</feature>
<dbReference type="Proteomes" id="UP001597120">
    <property type="component" value="Unassembled WGS sequence"/>
</dbReference>
<keyword evidence="4 10" id="KW-0067">ATP-binding</keyword>
<feature type="domain" description="ABC transporter" evidence="8">
    <location>
        <begin position="372"/>
        <end position="606"/>
    </location>
</feature>
<dbReference type="Pfam" id="PF00664">
    <property type="entry name" value="ABC_membrane"/>
    <property type="match status" value="1"/>
</dbReference>
<dbReference type="GO" id="GO:0005524">
    <property type="term" value="F:ATP binding"/>
    <property type="evidence" value="ECO:0007669"/>
    <property type="project" value="UniProtKB-KW"/>
</dbReference>
<reference evidence="11" key="1">
    <citation type="journal article" date="2019" name="Int. J. Syst. Evol. Microbiol.">
        <title>The Global Catalogue of Microorganisms (GCM) 10K type strain sequencing project: providing services to taxonomists for standard genome sequencing and annotation.</title>
        <authorList>
            <consortium name="The Broad Institute Genomics Platform"/>
            <consortium name="The Broad Institute Genome Sequencing Center for Infectious Disease"/>
            <person name="Wu L."/>
            <person name="Ma J."/>
        </authorList>
    </citation>
    <scope>NUCLEOTIDE SEQUENCE [LARGE SCALE GENOMIC DNA]</scope>
    <source>
        <strain evidence="11">CCUG 57263</strain>
    </source>
</reference>
<dbReference type="SMART" id="SM00382">
    <property type="entry name" value="AAA"/>
    <property type="match status" value="1"/>
</dbReference>
<evidence type="ECO:0000313" key="11">
    <source>
        <dbReference type="Proteomes" id="UP001597120"/>
    </source>
</evidence>
<dbReference type="PROSITE" id="PS50929">
    <property type="entry name" value="ABC_TM1F"/>
    <property type="match status" value="1"/>
</dbReference>
<comment type="subcellular location">
    <subcellularLocation>
        <location evidence="1">Cell membrane</location>
        <topology evidence="1">Multi-pass membrane protein</topology>
    </subcellularLocation>
</comment>
<evidence type="ECO:0000256" key="2">
    <source>
        <dbReference type="ARBA" id="ARBA00022692"/>
    </source>
</evidence>
<protein>
    <submittedName>
        <fullName evidence="10">ABC transporter ATP-binding protein</fullName>
    </submittedName>
</protein>